<dbReference type="RefSeq" id="WP_307689456.1">
    <property type="nucleotide sequence ID" value="NZ_JAUSRO010000005.1"/>
</dbReference>
<protein>
    <submittedName>
        <fullName evidence="2">Ribosomal protein S18 acetylase RimI-like enzyme</fullName>
    </submittedName>
</protein>
<evidence type="ECO:0000259" key="1">
    <source>
        <dbReference type="PROSITE" id="PS51186"/>
    </source>
</evidence>
<organism evidence="2 3">
    <name type="scientific">Variovorax ginsengisoli</name>
    <dbReference type="NCBI Taxonomy" id="363844"/>
    <lineage>
        <taxon>Bacteria</taxon>
        <taxon>Pseudomonadati</taxon>
        <taxon>Pseudomonadota</taxon>
        <taxon>Betaproteobacteria</taxon>
        <taxon>Burkholderiales</taxon>
        <taxon>Comamonadaceae</taxon>
        <taxon>Variovorax</taxon>
    </lineage>
</organism>
<comment type="caution">
    <text evidence="2">The sequence shown here is derived from an EMBL/GenBank/DDBJ whole genome shotgun (WGS) entry which is preliminary data.</text>
</comment>
<dbReference type="PROSITE" id="PS51186">
    <property type="entry name" value="GNAT"/>
    <property type="match status" value="1"/>
</dbReference>
<keyword evidence="3" id="KW-1185">Reference proteome</keyword>
<evidence type="ECO:0000313" key="3">
    <source>
        <dbReference type="Proteomes" id="UP001226867"/>
    </source>
</evidence>
<dbReference type="InterPro" id="IPR052742">
    <property type="entry name" value="Mito_N-acetyltransferase"/>
</dbReference>
<name>A0ABT9S5J7_9BURK</name>
<dbReference type="CDD" id="cd04301">
    <property type="entry name" value="NAT_SF"/>
    <property type="match status" value="1"/>
</dbReference>
<accession>A0ABT9S5J7</accession>
<dbReference type="Gene3D" id="3.40.630.30">
    <property type="match status" value="1"/>
</dbReference>
<dbReference type="Proteomes" id="UP001226867">
    <property type="component" value="Unassembled WGS sequence"/>
</dbReference>
<evidence type="ECO:0000313" key="2">
    <source>
        <dbReference type="EMBL" id="MDP9899640.1"/>
    </source>
</evidence>
<dbReference type="PANTHER" id="PTHR43138">
    <property type="entry name" value="ACETYLTRANSFERASE, GNAT FAMILY"/>
    <property type="match status" value="1"/>
</dbReference>
<dbReference type="SUPFAM" id="SSF55729">
    <property type="entry name" value="Acyl-CoA N-acyltransferases (Nat)"/>
    <property type="match status" value="1"/>
</dbReference>
<sequence length="167" mass="18139">MTHTIRPFQDSDWPALWPILQATFQAGDTYSFAPDSTEQDIRQAWIDTPAATFVLCTADGTIAGTYFIKPNQTGLGNHVCNCGYVVAPAGQGQGYASAMCEHSQAQAVAMGFLAMQFNLVVSTNERAVRLWQWLGFAIVGTLPGAFRHQRLGLVDAHVMFKTLATPG</sequence>
<dbReference type="PANTHER" id="PTHR43138:SF1">
    <property type="entry name" value="N-ACETYLTRANSFERASE ACA1"/>
    <property type="match status" value="1"/>
</dbReference>
<dbReference type="InterPro" id="IPR000182">
    <property type="entry name" value="GNAT_dom"/>
</dbReference>
<feature type="domain" description="N-acetyltransferase" evidence="1">
    <location>
        <begin position="3"/>
        <end position="164"/>
    </location>
</feature>
<gene>
    <name evidence="2" type="ORF">J2W36_001891</name>
</gene>
<dbReference type="Pfam" id="PF00583">
    <property type="entry name" value="Acetyltransf_1"/>
    <property type="match status" value="1"/>
</dbReference>
<proteinExistence type="predicted"/>
<dbReference type="EMBL" id="JAUSRO010000005">
    <property type="protein sequence ID" value="MDP9899640.1"/>
    <property type="molecule type" value="Genomic_DNA"/>
</dbReference>
<reference evidence="2 3" key="1">
    <citation type="submission" date="2023-07" db="EMBL/GenBank/DDBJ databases">
        <title>Sorghum-associated microbial communities from plants grown in Nebraska, USA.</title>
        <authorList>
            <person name="Schachtman D."/>
        </authorList>
    </citation>
    <scope>NUCLEOTIDE SEQUENCE [LARGE SCALE GENOMIC DNA]</scope>
    <source>
        <strain evidence="2 3">DS1607</strain>
    </source>
</reference>
<dbReference type="InterPro" id="IPR016181">
    <property type="entry name" value="Acyl_CoA_acyltransferase"/>
</dbReference>